<proteinExistence type="predicted"/>
<dbReference type="EMBL" id="KN823290">
    <property type="protein sequence ID" value="KIO18406.1"/>
    <property type="molecule type" value="Genomic_DNA"/>
</dbReference>
<dbReference type="AlphaFoldDB" id="A0A0C3Q4W5"/>
<evidence type="ECO:0000313" key="2">
    <source>
        <dbReference type="Proteomes" id="UP000054248"/>
    </source>
</evidence>
<evidence type="ECO:0000313" key="1">
    <source>
        <dbReference type="EMBL" id="KIO18406.1"/>
    </source>
</evidence>
<accession>A0A0C3Q4W5</accession>
<sequence length="144" mass="16050">MSTLHRVKTSIYNTERRSYDCTIFFSRIVNTWALGRSPSCSWLVGCCREGREERSRGKYVVNHLVQELRPSGFRHPSRDGNISGGSEVEALTHFGGAALLRQNQASLSACLRSTDSRLASGKWTKVAFTFVVGRMLPRGVSLLV</sequence>
<dbReference type="Proteomes" id="UP000054248">
    <property type="component" value="Unassembled WGS sequence"/>
</dbReference>
<organism evidence="1 2">
    <name type="scientific">Tulasnella calospora MUT 4182</name>
    <dbReference type="NCBI Taxonomy" id="1051891"/>
    <lineage>
        <taxon>Eukaryota</taxon>
        <taxon>Fungi</taxon>
        <taxon>Dikarya</taxon>
        <taxon>Basidiomycota</taxon>
        <taxon>Agaricomycotina</taxon>
        <taxon>Agaricomycetes</taxon>
        <taxon>Cantharellales</taxon>
        <taxon>Tulasnellaceae</taxon>
        <taxon>Tulasnella</taxon>
    </lineage>
</organism>
<name>A0A0C3Q4W5_9AGAM</name>
<dbReference type="HOGENOM" id="CLU_1797864_0_0_1"/>
<protein>
    <submittedName>
        <fullName evidence="1">Uncharacterized protein</fullName>
    </submittedName>
</protein>
<keyword evidence="2" id="KW-1185">Reference proteome</keyword>
<reference evidence="1 2" key="1">
    <citation type="submission" date="2014-04" db="EMBL/GenBank/DDBJ databases">
        <authorList>
            <consortium name="DOE Joint Genome Institute"/>
            <person name="Kuo A."/>
            <person name="Girlanda M."/>
            <person name="Perotto S."/>
            <person name="Kohler A."/>
            <person name="Nagy L.G."/>
            <person name="Floudas D."/>
            <person name="Copeland A."/>
            <person name="Barry K.W."/>
            <person name="Cichocki N."/>
            <person name="Veneault-Fourrey C."/>
            <person name="LaButti K."/>
            <person name="Lindquist E.A."/>
            <person name="Lipzen A."/>
            <person name="Lundell T."/>
            <person name="Morin E."/>
            <person name="Murat C."/>
            <person name="Sun H."/>
            <person name="Tunlid A."/>
            <person name="Henrissat B."/>
            <person name="Grigoriev I.V."/>
            <person name="Hibbett D.S."/>
            <person name="Martin F."/>
            <person name="Nordberg H.P."/>
            <person name="Cantor M.N."/>
            <person name="Hua S.X."/>
        </authorList>
    </citation>
    <scope>NUCLEOTIDE SEQUENCE [LARGE SCALE GENOMIC DNA]</scope>
    <source>
        <strain evidence="1 2">MUT 4182</strain>
    </source>
</reference>
<gene>
    <name evidence="1" type="ORF">M407DRAFT_159370</name>
</gene>
<reference evidence="2" key="2">
    <citation type="submission" date="2015-01" db="EMBL/GenBank/DDBJ databases">
        <title>Evolutionary Origins and Diversification of the Mycorrhizal Mutualists.</title>
        <authorList>
            <consortium name="DOE Joint Genome Institute"/>
            <consortium name="Mycorrhizal Genomics Consortium"/>
            <person name="Kohler A."/>
            <person name="Kuo A."/>
            <person name="Nagy L.G."/>
            <person name="Floudas D."/>
            <person name="Copeland A."/>
            <person name="Barry K.W."/>
            <person name="Cichocki N."/>
            <person name="Veneault-Fourrey C."/>
            <person name="LaButti K."/>
            <person name="Lindquist E.A."/>
            <person name="Lipzen A."/>
            <person name="Lundell T."/>
            <person name="Morin E."/>
            <person name="Murat C."/>
            <person name="Riley R."/>
            <person name="Ohm R."/>
            <person name="Sun H."/>
            <person name="Tunlid A."/>
            <person name="Henrissat B."/>
            <person name="Grigoriev I.V."/>
            <person name="Hibbett D.S."/>
            <person name="Martin F."/>
        </authorList>
    </citation>
    <scope>NUCLEOTIDE SEQUENCE [LARGE SCALE GENOMIC DNA]</scope>
    <source>
        <strain evidence="2">MUT 4182</strain>
    </source>
</reference>